<dbReference type="RefSeq" id="WP_006418950.1">
    <property type="nucleotide sequence ID" value="NZ_AENN01000017.1"/>
</dbReference>
<dbReference type="GO" id="GO:0046872">
    <property type="term" value="F:metal ion binding"/>
    <property type="evidence" value="ECO:0007669"/>
    <property type="project" value="UniProtKB-KW"/>
</dbReference>
<name>E4KQX2_9LACT</name>
<dbReference type="PROSITE" id="PS51462">
    <property type="entry name" value="NUDIX"/>
    <property type="match status" value="1"/>
</dbReference>
<accession>E4KQX2</accession>
<dbReference type="PANTHER" id="PTHR12992">
    <property type="entry name" value="NUDIX HYDROLASE"/>
    <property type="match status" value="1"/>
</dbReference>
<evidence type="ECO:0000256" key="4">
    <source>
        <dbReference type="ARBA" id="ARBA00022801"/>
    </source>
</evidence>
<evidence type="ECO:0000256" key="1">
    <source>
        <dbReference type="ARBA" id="ARBA00001936"/>
    </source>
</evidence>
<sequence length="211" mass="24723">MTQSFARIKQIVENYQPEPYGQQKHYAVLIPLIEIDGQLHILYEVRAAHISQGGDTSFPGGAVDPGESFQEAAIRETFEELRIPSQQIEFFGEIDYNVTEWAIMRCFVGLLKDISLADIDYNEEVERLFTVPLNFLAKNEPISYSVTYDTQIGEDFPYELITHGRNYRWREPHHNILFYRLPNEILWGLTANLTSRFIHILRDQHFFDFDM</sequence>
<dbReference type="PROSITE" id="PS00893">
    <property type="entry name" value="NUDIX_BOX"/>
    <property type="match status" value="1"/>
</dbReference>
<protein>
    <submittedName>
        <fullName evidence="8">Hydrolase, NUDIX family</fullName>
    </submittedName>
</protein>
<dbReference type="eggNOG" id="COG0494">
    <property type="taxonomic scope" value="Bacteria"/>
</dbReference>
<dbReference type="AlphaFoldDB" id="E4KQX2"/>
<dbReference type="STRING" id="908337.HMPREF9257_0682"/>
<evidence type="ECO:0000256" key="5">
    <source>
        <dbReference type="ARBA" id="ARBA00022842"/>
    </source>
</evidence>
<evidence type="ECO:0000256" key="3">
    <source>
        <dbReference type="ARBA" id="ARBA00022723"/>
    </source>
</evidence>
<evidence type="ECO:0000313" key="8">
    <source>
        <dbReference type="EMBL" id="EFR30790.1"/>
    </source>
</evidence>
<reference evidence="8 9" key="1">
    <citation type="submission" date="2010-10" db="EMBL/GenBank/DDBJ databases">
        <authorList>
            <person name="Durkin A.S."/>
            <person name="Madupu R."/>
            <person name="Torralba M."/>
            <person name="Gillis M."/>
            <person name="Methe B."/>
            <person name="Sutton G."/>
            <person name="Nelson K.E."/>
        </authorList>
    </citation>
    <scope>NUCLEOTIDE SEQUENCE [LARGE SCALE GENOMIC DNA]</scope>
    <source>
        <strain evidence="8 9">ACS-139-V-Col8</strain>
    </source>
</reference>
<dbReference type="PANTHER" id="PTHR12992:SF11">
    <property type="entry name" value="MITOCHONDRIAL COENZYME A DIPHOSPHATASE NUDT8"/>
    <property type="match status" value="1"/>
</dbReference>
<dbReference type="InterPro" id="IPR020084">
    <property type="entry name" value="NUDIX_hydrolase_CS"/>
</dbReference>
<keyword evidence="6" id="KW-0464">Manganese</keyword>
<dbReference type="InterPro" id="IPR045121">
    <property type="entry name" value="CoAse"/>
</dbReference>
<comment type="cofactor">
    <cofactor evidence="2">
        <name>Mg(2+)</name>
        <dbReference type="ChEBI" id="CHEBI:18420"/>
    </cofactor>
</comment>
<gene>
    <name evidence="8" type="ORF">HMPREF9257_0682</name>
</gene>
<keyword evidence="9" id="KW-1185">Reference proteome</keyword>
<keyword evidence="4 8" id="KW-0378">Hydrolase</keyword>
<comment type="caution">
    <text evidence="8">The sequence shown here is derived from an EMBL/GenBank/DDBJ whole genome shotgun (WGS) entry which is preliminary data.</text>
</comment>
<evidence type="ECO:0000256" key="6">
    <source>
        <dbReference type="ARBA" id="ARBA00023211"/>
    </source>
</evidence>
<keyword evidence="5" id="KW-0460">Magnesium</keyword>
<dbReference type="Pfam" id="PF00293">
    <property type="entry name" value="NUDIX"/>
    <property type="match status" value="1"/>
</dbReference>
<dbReference type="CDD" id="cd03426">
    <property type="entry name" value="NUDIX_CoAse_Nudt7"/>
    <property type="match status" value="1"/>
</dbReference>
<dbReference type="Proteomes" id="UP000005990">
    <property type="component" value="Unassembled WGS sequence"/>
</dbReference>
<dbReference type="EMBL" id="AENN01000017">
    <property type="protein sequence ID" value="EFR30790.1"/>
    <property type="molecule type" value="Genomic_DNA"/>
</dbReference>
<dbReference type="Gene3D" id="3.90.79.10">
    <property type="entry name" value="Nucleoside Triphosphate Pyrophosphohydrolase"/>
    <property type="match status" value="1"/>
</dbReference>
<comment type="cofactor">
    <cofactor evidence="1">
        <name>Mn(2+)</name>
        <dbReference type="ChEBI" id="CHEBI:29035"/>
    </cofactor>
</comment>
<organism evidence="8 9">
    <name type="scientific">Eremococcus coleocola ACS-139-V-Col8</name>
    <dbReference type="NCBI Taxonomy" id="908337"/>
    <lineage>
        <taxon>Bacteria</taxon>
        <taxon>Bacillati</taxon>
        <taxon>Bacillota</taxon>
        <taxon>Bacilli</taxon>
        <taxon>Lactobacillales</taxon>
        <taxon>Aerococcaceae</taxon>
        <taxon>Eremococcus</taxon>
    </lineage>
</organism>
<proteinExistence type="predicted"/>
<keyword evidence="3" id="KW-0479">Metal-binding</keyword>
<feature type="domain" description="Nudix hydrolase" evidence="7">
    <location>
        <begin position="23"/>
        <end position="154"/>
    </location>
</feature>
<dbReference type="GO" id="GO:0010945">
    <property type="term" value="F:coenzyme A diphosphatase activity"/>
    <property type="evidence" value="ECO:0007669"/>
    <property type="project" value="InterPro"/>
</dbReference>
<dbReference type="OrthoDB" id="9802805at2"/>
<evidence type="ECO:0000256" key="2">
    <source>
        <dbReference type="ARBA" id="ARBA00001946"/>
    </source>
</evidence>
<evidence type="ECO:0000259" key="7">
    <source>
        <dbReference type="PROSITE" id="PS51462"/>
    </source>
</evidence>
<dbReference type="SUPFAM" id="SSF55811">
    <property type="entry name" value="Nudix"/>
    <property type="match status" value="1"/>
</dbReference>
<evidence type="ECO:0000313" key="9">
    <source>
        <dbReference type="Proteomes" id="UP000005990"/>
    </source>
</evidence>
<dbReference type="InterPro" id="IPR000086">
    <property type="entry name" value="NUDIX_hydrolase_dom"/>
</dbReference>
<dbReference type="InterPro" id="IPR015797">
    <property type="entry name" value="NUDIX_hydrolase-like_dom_sf"/>
</dbReference>